<name>A0ACC5WA94_PANGG</name>
<dbReference type="EMBL" id="CM040456">
    <property type="protein sequence ID" value="MCI4375999.1"/>
    <property type="molecule type" value="Genomic_DNA"/>
</dbReference>
<reference evidence="1 2" key="1">
    <citation type="journal article" date="2022" name="bioRxiv">
        <title>An ancient truncated duplication of the anti-Mullerian hormone receptor type 2 gene is a potential conserved master sex determinant in the Pangasiidae catfish family.</title>
        <authorList>
            <person name="Wen M."/>
            <person name="Pan Q."/>
            <person name="Jouanno E."/>
            <person name="Montfort J."/>
            <person name="Zahm M."/>
            <person name="Cabau C."/>
            <person name="Klopp C."/>
            <person name="Iampietro C."/>
            <person name="Roques C."/>
            <person name="Bouchez O."/>
            <person name="Castinel A."/>
            <person name="Donnadieu C."/>
            <person name="Parrinello H."/>
            <person name="Poncet C."/>
            <person name="Belmonte E."/>
            <person name="Gautier V."/>
            <person name="Avarre J.-C."/>
            <person name="Dugue R."/>
            <person name="Gustiano R."/>
            <person name="Ha T.T.T."/>
            <person name="Campet M."/>
            <person name="Sriphairoj K."/>
            <person name="Ribolli J."/>
            <person name="de Almeida F.L."/>
            <person name="Desvignes T."/>
            <person name="Postlethwait J.H."/>
            <person name="Bucao C.F."/>
            <person name="Robinson-Rechavi M."/>
            <person name="Bobe J."/>
            <person name="Herpin A."/>
            <person name="Guiguen Y."/>
        </authorList>
    </citation>
    <scope>NUCLEOTIDE SEQUENCE [LARGE SCALE GENOMIC DNA]</scope>
    <source>
        <strain evidence="1">YG-Dec2019</strain>
    </source>
</reference>
<keyword evidence="2" id="KW-1185">Reference proteome</keyword>
<accession>A0ACC5WA94</accession>
<organism evidence="1 2">
    <name type="scientific">Pangasianodon gigas</name>
    <name type="common">Mekong giant catfish</name>
    <name type="synonym">Pangasius gigas</name>
    <dbReference type="NCBI Taxonomy" id="30993"/>
    <lineage>
        <taxon>Eukaryota</taxon>
        <taxon>Metazoa</taxon>
        <taxon>Chordata</taxon>
        <taxon>Craniata</taxon>
        <taxon>Vertebrata</taxon>
        <taxon>Euteleostomi</taxon>
        <taxon>Actinopterygii</taxon>
        <taxon>Neopterygii</taxon>
        <taxon>Teleostei</taxon>
        <taxon>Ostariophysi</taxon>
        <taxon>Siluriformes</taxon>
        <taxon>Pangasiidae</taxon>
        <taxon>Pangasianodon</taxon>
    </lineage>
</organism>
<evidence type="ECO:0000313" key="1">
    <source>
        <dbReference type="EMBL" id="MCI4375999.1"/>
    </source>
</evidence>
<evidence type="ECO:0000313" key="2">
    <source>
        <dbReference type="Proteomes" id="UP000829447"/>
    </source>
</evidence>
<dbReference type="Proteomes" id="UP000829447">
    <property type="component" value="Linkage Group LG3"/>
</dbReference>
<comment type="caution">
    <text evidence="1">The sequence shown here is derived from an EMBL/GenBank/DDBJ whole genome shotgun (WGS) entry which is preliminary data.</text>
</comment>
<proteinExistence type="predicted"/>
<sequence length="872" mass="96840">MMEVQRVDKKEKREEEDEAALTSPDSSVTRTPRRALRGRAATRANSAAPPASSPDTNGTPSAAGSGRVLRDRSTRSVPVWRRRDLGVEQDDDDDDDEEEEEEEAEAEARRRRKTACPRRRRNAEAARDSKAPCGESKDTAGTRAGSRRAQSRSRTPASRGLRGSARVVCKSEPETETACAEENKTAEKKTSTEKKSEVKEDEVLLGEEDPPFTDDPKDRTYEPRAQSEDDEGVSSDEDVPFKDDLNDQSYDPKSGREGQKPRRRAPPRLREKKEKAAGGEKDKEKETEVKMEGVEMADVKQEVGEGAEPPRKRGRRRKDDKSPRLPKRRKKPPVQYVRCEMEGCGTVLAHPRYLQHHIKYQHLMKKNTEKKSEVKEDEVLLGEEDPPFTDDPKDRTYEPRAQSEDDEGVSSDEDVPFKDDLNDQSYDPKSGREGQKPRRRAPPRLREKKEKAAGGEKDKEKETEVKMEGVEMADVKQEVGEGAEPPRKRGRRRKDDKSPRLPKRRKKPPVQYVRCEMEGCGTVLAHPRYLQHHIKYQHLMKKKYVCPHPSCGRLFRLQKQLLRHAKHHTDQRDYICEFCARAFKSSHNLAVHRMIHTGEKPLQCEICGFTCRQKASLNWHMKKHDADASYQFSCAICGKKFEKKDSVVAHKAKSHPEVLIAEALAANAGALVTTATPTTTHVTPVGVGPVMLLEQEQSLHTMQVPVTLALPSTDEAKSEAEVGGASVSHPASSNQTLHFVSAPVSQQQLSVQASPQIVHMTFTTLSHPSQQLPLLSVTHQLPPSTSSAPSVSLLPQITSVAFTADPAPPPSSSASSPPPPPPPPPPQAERKEGGALWEGGTGNVGGVWEAGGAGEAQVVTDSSDGTIQHRLM</sequence>
<protein>
    <submittedName>
        <fullName evidence="1">Uncharacterized protein</fullName>
    </submittedName>
</protein>
<gene>
    <name evidence="1" type="ORF">PGIGA_G00183020</name>
</gene>